<dbReference type="OrthoDB" id="9805416at2"/>
<comment type="similarity">
    <text evidence="1 4">Belongs to the D-isomer specific 2-hydroxyacid dehydrogenase family.</text>
</comment>
<dbReference type="SUPFAM" id="SSF52283">
    <property type="entry name" value="Formate/glycerate dehydrogenase catalytic domain-like"/>
    <property type="match status" value="1"/>
</dbReference>
<dbReference type="SUPFAM" id="SSF51735">
    <property type="entry name" value="NAD(P)-binding Rossmann-fold domains"/>
    <property type="match status" value="1"/>
</dbReference>
<dbReference type="InterPro" id="IPR036291">
    <property type="entry name" value="NAD(P)-bd_dom_sf"/>
</dbReference>
<accession>A0A1G5ELR7</accession>
<feature type="domain" description="D-isomer specific 2-hydroxyacid dehydrogenase catalytic" evidence="5">
    <location>
        <begin position="27"/>
        <end position="308"/>
    </location>
</feature>
<keyword evidence="3" id="KW-0520">NAD</keyword>
<evidence type="ECO:0000259" key="5">
    <source>
        <dbReference type="Pfam" id="PF00389"/>
    </source>
</evidence>
<dbReference type="AlphaFoldDB" id="A0A1G5ELR7"/>
<feature type="domain" description="D-isomer specific 2-hydroxyacid dehydrogenase NAD-binding" evidence="6">
    <location>
        <begin position="106"/>
        <end position="275"/>
    </location>
</feature>
<evidence type="ECO:0000256" key="3">
    <source>
        <dbReference type="ARBA" id="ARBA00023027"/>
    </source>
</evidence>
<reference evidence="7 8" key="1">
    <citation type="submission" date="2016-10" db="EMBL/GenBank/DDBJ databases">
        <authorList>
            <person name="de Groot N.N."/>
        </authorList>
    </citation>
    <scope>NUCLEOTIDE SEQUENCE [LARGE SCALE GENOMIC DNA]</scope>
    <source>
        <strain evidence="7 8">DSM 18978</strain>
    </source>
</reference>
<evidence type="ECO:0000259" key="6">
    <source>
        <dbReference type="Pfam" id="PF02826"/>
    </source>
</evidence>
<keyword evidence="8" id="KW-1185">Reference proteome</keyword>
<dbReference type="PROSITE" id="PS00671">
    <property type="entry name" value="D_2_HYDROXYACID_DH_3"/>
    <property type="match status" value="1"/>
</dbReference>
<dbReference type="EMBL" id="FMUS01000005">
    <property type="protein sequence ID" value="SCY27610.1"/>
    <property type="molecule type" value="Genomic_DNA"/>
</dbReference>
<dbReference type="Pfam" id="PF02826">
    <property type="entry name" value="2-Hacid_dh_C"/>
    <property type="match status" value="1"/>
</dbReference>
<dbReference type="CDD" id="cd12155">
    <property type="entry name" value="PGDH_1"/>
    <property type="match status" value="1"/>
</dbReference>
<evidence type="ECO:0000313" key="7">
    <source>
        <dbReference type="EMBL" id="SCY27610.1"/>
    </source>
</evidence>
<dbReference type="STRING" id="1120976.SAMN03080606_01192"/>
<gene>
    <name evidence="7" type="ORF">SAMN03080606_01192</name>
</gene>
<name>A0A1G5ELR7_9FIRM</name>
<dbReference type="InterPro" id="IPR006140">
    <property type="entry name" value="D-isomer_DH_NAD-bd"/>
</dbReference>
<evidence type="ECO:0000256" key="4">
    <source>
        <dbReference type="RuleBase" id="RU003719"/>
    </source>
</evidence>
<keyword evidence="2 4" id="KW-0560">Oxidoreductase</keyword>
<dbReference type="InterPro" id="IPR006139">
    <property type="entry name" value="D-isomer_2_OHA_DH_cat_dom"/>
</dbReference>
<dbReference type="PANTHER" id="PTHR43333">
    <property type="entry name" value="2-HACID_DH_C DOMAIN-CONTAINING PROTEIN"/>
    <property type="match status" value="1"/>
</dbReference>
<dbReference type="PANTHER" id="PTHR43333:SF1">
    <property type="entry name" value="D-ISOMER SPECIFIC 2-HYDROXYACID DEHYDROGENASE NAD-BINDING DOMAIN-CONTAINING PROTEIN"/>
    <property type="match status" value="1"/>
</dbReference>
<dbReference type="Proteomes" id="UP000198636">
    <property type="component" value="Unassembled WGS sequence"/>
</dbReference>
<evidence type="ECO:0000256" key="1">
    <source>
        <dbReference type="ARBA" id="ARBA00005854"/>
    </source>
</evidence>
<proteinExistence type="inferred from homology"/>
<dbReference type="Gene3D" id="3.40.50.720">
    <property type="entry name" value="NAD(P)-binding Rossmann-like Domain"/>
    <property type="match status" value="2"/>
</dbReference>
<dbReference type="RefSeq" id="WP_091541090.1">
    <property type="nucleotide sequence ID" value="NZ_FMUS01000005.1"/>
</dbReference>
<dbReference type="GO" id="GO:0016616">
    <property type="term" value="F:oxidoreductase activity, acting on the CH-OH group of donors, NAD or NADP as acceptor"/>
    <property type="evidence" value="ECO:0007669"/>
    <property type="project" value="InterPro"/>
</dbReference>
<dbReference type="InterPro" id="IPR029753">
    <property type="entry name" value="D-isomer_DH_CS"/>
</dbReference>
<evidence type="ECO:0000256" key="2">
    <source>
        <dbReference type="ARBA" id="ARBA00023002"/>
    </source>
</evidence>
<protein>
    <submittedName>
        <fullName evidence="7">Phosphoglycerate dehydrogenase</fullName>
    </submittedName>
</protein>
<evidence type="ECO:0000313" key="8">
    <source>
        <dbReference type="Proteomes" id="UP000198636"/>
    </source>
</evidence>
<organism evidence="7 8">
    <name type="scientific">Alkaliphilus peptidifermentans DSM 18978</name>
    <dbReference type="NCBI Taxonomy" id="1120976"/>
    <lineage>
        <taxon>Bacteria</taxon>
        <taxon>Bacillati</taxon>
        <taxon>Bacillota</taxon>
        <taxon>Clostridia</taxon>
        <taxon>Peptostreptococcales</taxon>
        <taxon>Natronincolaceae</taxon>
        <taxon>Alkaliphilus</taxon>
    </lineage>
</organism>
<sequence>MKALFTYDYGIENMAEIRKLGYETLVTKENEASYSDEYKDVEVLVCYNPFSTLDISLMKNLKWIQLSSIGIDQVPRSVVEESNIILTNNRGGYSIPMGEWIVLKTLEIYKNSYGFYERKKKKEWALDKSLLELYGKKILFIGTGTIAQEAAKRLLGFEMEIIGVNTEGRSTPGFNQCYPVNRMGEIIASSDIIVLSIPYTEKTHHLIDENMLKQMKQNAVLINVSRGSIINEAALINHLKDGNMMGVALDVFEKEPLPSNSPLWEMDRVLISSHNSWISEMRNERRYKMIYENLKRYIEGKDLLNQVNINRGY</sequence>
<dbReference type="GO" id="GO:0051287">
    <property type="term" value="F:NAD binding"/>
    <property type="evidence" value="ECO:0007669"/>
    <property type="project" value="InterPro"/>
</dbReference>
<dbReference type="Pfam" id="PF00389">
    <property type="entry name" value="2-Hacid_dh"/>
    <property type="match status" value="1"/>
</dbReference>